<protein>
    <recommendedName>
        <fullName evidence="3">Zn(2)-C6 fungal-type domain-containing protein</fullName>
    </recommendedName>
</protein>
<evidence type="ECO:0000259" key="3">
    <source>
        <dbReference type="PROSITE" id="PS50048"/>
    </source>
</evidence>
<sequence length="177" mass="19497">SHSSNQTSAMPSSPLNGEGSPSRHKSTSGMRKRVCKACDRCRLKKSKCDGAHPCSRCKADNAICVFGGRKKSYNKIYPRGYVEMLVQQQSQLVSAVQEMYRQLLEAGAWSSFELEDHNGRPLTHDIIAALHLLEVEQDNSGEMEKFEDCQTLQARLLSDGTAPVQHCGSVKSNSGHS</sequence>
<dbReference type="InterPro" id="IPR036864">
    <property type="entry name" value="Zn2-C6_fun-type_DNA-bd_sf"/>
</dbReference>
<dbReference type="Pfam" id="PF00172">
    <property type="entry name" value="Zn_clus"/>
    <property type="match status" value="1"/>
</dbReference>
<dbReference type="PANTHER" id="PTHR47655:SF3">
    <property type="entry name" value="ZN(II)2CYS6 TRANSCRIPTION FACTOR (EUROFUNG)"/>
    <property type="match status" value="1"/>
</dbReference>
<dbReference type="EMBL" id="MU003844">
    <property type="protein sequence ID" value="KAF2717440.1"/>
    <property type="molecule type" value="Genomic_DNA"/>
</dbReference>
<evidence type="ECO:0000313" key="5">
    <source>
        <dbReference type="Proteomes" id="UP000799441"/>
    </source>
</evidence>
<dbReference type="Gene3D" id="4.10.240.10">
    <property type="entry name" value="Zn(2)-C6 fungal-type DNA-binding domain"/>
    <property type="match status" value="1"/>
</dbReference>
<dbReference type="AlphaFoldDB" id="A0A9P4Q0W4"/>
<comment type="caution">
    <text evidence="4">The sequence shown here is derived from an EMBL/GenBank/DDBJ whole genome shotgun (WGS) entry which is preliminary data.</text>
</comment>
<reference evidence="4" key="1">
    <citation type="journal article" date="2020" name="Stud. Mycol.">
        <title>101 Dothideomycetes genomes: a test case for predicting lifestyles and emergence of pathogens.</title>
        <authorList>
            <person name="Haridas S."/>
            <person name="Albert R."/>
            <person name="Binder M."/>
            <person name="Bloem J."/>
            <person name="Labutti K."/>
            <person name="Salamov A."/>
            <person name="Andreopoulos B."/>
            <person name="Baker S."/>
            <person name="Barry K."/>
            <person name="Bills G."/>
            <person name="Bluhm B."/>
            <person name="Cannon C."/>
            <person name="Castanera R."/>
            <person name="Culley D."/>
            <person name="Daum C."/>
            <person name="Ezra D."/>
            <person name="Gonzalez J."/>
            <person name="Henrissat B."/>
            <person name="Kuo A."/>
            <person name="Liang C."/>
            <person name="Lipzen A."/>
            <person name="Lutzoni F."/>
            <person name="Magnuson J."/>
            <person name="Mondo S."/>
            <person name="Nolan M."/>
            <person name="Ohm R."/>
            <person name="Pangilinan J."/>
            <person name="Park H.-J."/>
            <person name="Ramirez L."/>
            <person name="Alfaro M."/>
            <person name="Sun H."/>
            <person name="Tritt A."/>
            <person name="Yoshinaga Y."/>
            <person name="Zwiers L.-H."/>
            <person name="Turgeon B."/>
            <person name="Goodwin S."/>
            <person name="Spatafora J."/>
            <person name="Crous P."/>
            <person name="Grigoriev I."/>
        </authorList>
    </citation>
    <scope>NUCLEOTIDE SEQUENCE</scope>
    <source>
        <strain evidence="4">CBS 116435</strain>
    </source>
</reference>
<evidence type="ECO:0000256" key="1">
    <source>
        <dbReference type="ARBA" id="ARBA00023242"/>
    </source>
</evidence>
<name>A0A9P4Q0W4_9PEZI</name>
<dbReference type="GO" id="GO:0000981">
    <property type="term" value="F:DNA-binding transcription factor activity, RNA polymerase II-specific"/>
    <property type="evidence" value="ECO:0007669"/>
    <property type="project" value="InterPro"/>
</dbReference>
<accession>A0A9P4Q0W4</accession>
<evidence type="ECO:0000313" key="4">
    <source>
        <dbReference type="EMBL" id="KAF2717440.1"/>
    </source>
</evidence>
<feature type="non-terminal residue" evidence="4">
    <location>
        <position position="1"/>
    </location>
</feature>
<feature type="domain" description="Zn(2)-C6 fungal-type" evidence="3">
    <location>
        <begin position="37"/>
        <end position="66"/>
    </location>
</feature>
<gene>
    <name evidence="4" type="ORF">K431DRAFT_192295</name>
</gene>
<dbReference type="SUPFAM" id="SSF57701">
    <property type="entry name" value="Zn2/Cys6 DNA-binding domain"/>
    <property type="match status" value="1"/>
</dbReference>
<feature type="region of interest" description="Disordered" evidence="2">
    <location>
        <begin position="1"/>
        <end position="29"/>
    </location>
</feature>
<dbReference type="PROSITE" id="PS50048">
    <property type="entry name" value="ZN2_CY6_FUNGAL_2"/>
    <property type="match status" value="1"/>
</dbReference>
<dbReference type="GO" id="GO:0008270">
    <property type="term" value="F:zinc ion binding"/>
    <property type="evidence" value="ECO:0007669"/>
    <property type="project" value="InterPro"/>
</dbReference>
<feature type="compositionally biased region" description="Polar residues" evidence="2">
    <location>
        <begin position="1"/>
        <end position="15"/>
    </location>
</feature>
<dbReference type="PANTHER" id="PTHR47655">
    <property type="entry name" value="QUINIC ACID UTILIZATION ACTIVATOR"/>
    <property type="match status" value="1"/>
</dbReference>
<keyword evidence="5" id="KW-1185">Reference proteome</keyword>
<feature type="non-terminal residue" evidence="4">
    <location>
        <position position="177"/>
    </location>
</feature>
<keyword evidence="1" id="KW-0539">Nucleus</keyword>
<proteinExistence type="predicted"/>
<dbReference type="SMART" id="SM00066">
    <property type="entry name" value="GAL4"/>
    <property type="match status" value="1"/>
</dbReference>
<dbReference type="CDD" id="cd00067">
    <property type="entry name" value="GAL4"/>
    <property type="match status" value="1"/>
</dbReference>
<dbReference type="Proteomes" id="UP000799441">
    <property type="component" value="Unassembled WGS sequence"/>
</dbReference>
<dbReference type="InterPro" id="IPR001138">
    <property type="entry name" value="Zn2Cys6_DnaBD"/>
</dbReference>
<dbReference type="OrthoDB" id="4151048at2759"/>
<organism evidence="4 5">
    <name type="scientific">Polychaeton citri CBS 116435</name>
    <dbReference type="NCBI Taxonomy" id="1314669"/>
    <lineage>
        <taxon>Eukaryota</taxon>
        <taxon>Fungi</taxon>
        <taxon>Dikarya</taxon>
        <taxon>Ascomycota</taxon>
        <taxon>Pezizomycotina</taxon>
        <taxon>Dothideomycetes</taxon>
        <taxon>Dothideomycetidae</taxon>
        <taxon>Capnodiales</taxon>
        <taxon>Capnodiaceae</taxon>
        <taxon>Polychaeton</taxon>
    </lineage>
</organism>
<dbReference type="PROSITE" id="PS00463">
    <property type="entry name" value="ZN2_CY6_FUNGAL_1"/>
    <property type="match status" value="1"/>
</dbReference>
<evidence type="ECO:0000256" key="2">
    <source>
        <dbReference type="SAM" id="MobiDB-lite"/>
    </source>
</evidence>
<dbReference type="InterPro" id="IPR052783">
    <property type="entry name" value="Metabolic/Drug-Res_Regulator"/>
</dbReference>